<evidence type="ECO:0000256" key="6">
    <source>
        <dbReference type="SAM" id="Phobius"/>
    </source>
</evidence>
<feature type="domain" description="Rhodopsin" evidence="7">
    <location>
        <begin position="35"/>
        <end position="229"/>
    </location>
</feature>
<evidence type="ECO:0000313" key="9">
    <source>
        <dbReference type="Proteomes" id="UP000028045"/>
    </source>
</evidence>
<evidence type="ECO:0000313" key="8">
    <source>
        <dbReference type="EMBL" id="KEY72630.1"/>
    </source>
</evidence>
<feature type="transmembrane region" description="Helical" evidence="6">
    <location>
        <begin position="207"/>
        <end position="232"/>
    </location>
</feature>
<name>A0A084B501_STACB</name>
<dbReference type="AlphaFoldDB" id="A0A084B501"/>
<evidence type="ECO:0000256" key="3">
    <source>
        <dbReference type="ARBA" id="ARBA00022989"/>
    </source>
</evidence>
<keyword evidence="4 6" id="KW-0472">Membrane</keyword>
<organism evidence="8 9">
    <name type="scientific">Stachybotrys chartarum (strain CBS 109288 / IBT 7711)</name>
    <name type="common">Toxic black mold</name>
    <name type="synonym">Stilbospora chartarum</name>
    <dbReference type="NCBI Taxonomy" id="1280523"/>
    <lineage>
        <taxon>Eukaryota</taxon>
        <taxon>Fungi</taxon>
        <taxon>Dikarya</taxon>
        <taxon>Ascomycota</taxon>
        <taxon>Pezizomycotina</taxon>
        <taxon>Sordariomycetes</taxon>
        <taxon>Hypocreomycetidae</taxon>
        <taxon>Hypocreales</taxon>
        <taxon>Stachybotryaceae</taxon>
        <taxon>Stachybotrys</taxon>
    </lineage>
</organism>
<keyword evidence="9" id="KW-1185">Reference proteome</keyword>
<gene>
    <name evidence="8" type="ORF">S7711_06264</name>
</gene>
<evidence type="ECO:0000256" key="2">
    <source>
        <dbReference type="ARBA" id="ARBA00022692"/>
    </source>
</evidence>
<dbReference type="Proteomes" id="UP000028045">
    <property type="component" value="Unassembled WGS sequence"/>
</dbReference>
<comment type="subcellular location">
    <subcellularLocation>
        <location evidence="1">Membrane</location>
        <topology evidence="1">Multi-pass membrane protein</topology>
    </subcellularLocation>
</comment>
<keyword evidence="2 6" id="KW-0812">Transmembrane</keyword>
<dbReference type="Pfam" id="PF20684">
    <property type="entry name" value="Fung_rhodopsin"/>
    <property type="match status" value="1"/>
</dbReference>
<dbReference type="GO" id="GO:0016020">
    <property type="term" value="C:membrane"/>
    <property type="evidence" value="ECO:0007669"/>
    <property type="project" value="UniProtKB-SubCell"/>
</dbReference>
<comment type="similarity">
    <text evidence="5">Belongs to the SAT4 family.</text>
</comment>
<proteinExistence type="inferred from homology"/>
<evidence type="ECO:0000256" key="5">
    <source>
        <dbReference type="ARBA" id="ARBA00038359"/>
    </source>
</evidence>
<dbReference type="OrthoDB" id="5329176at2759"/>
<feature type="transmembrane region" description="Helical" evidence="6">
    <location>
        <begin position="50"/>
        <end position="75"/>
    </location>
</feature>
<feature type="transmembrane region" description="Helical" evidence="6">
    <location>
        <begin position="177"/>
        <end position="195"/>
    </location>
</feature>
<dbReference type="InterPro" id="IPR049326">
    <property type="entry name" value="Rhodopsin_dom_fungi"/>
</dbReference>
<dbReference type="EMBL" id="KL648054">
    <property type="protein sequence ID" value="KEY72630.1"/>
    <property type="molecule type" value="Genomic_DNA"/>
</dbReference>
<evidence type="ECO:0000259" key="7">
    <source>
        <dbReference type="Pfam" id="PF20684"/>
    </source>
</evidence>
<dbReference type="PANTHER" id="PTHR33048">
    <property type="entry name" value="PTH11-LIKE INTEGRAL MEMBRANE PROTEIN (AFU_ORTHOLOGUE AFUA_5G11245)"/>
    <property type="match status" value="1"/>
</dbReference>
<accession>A0A084B501</accession>
<dbReference type="HOGENOM" id="CLU_028200_25_1_1"/>
<dbReference type="InterPro" id="IPR052337">
    <property type="entry name" value="SAT4-like"/>
</dbReference>
<keyword evidence="3 6" id="KW-1133">Transmembrane helix</keyword>
<evidence type="ECO:0000256" key="4">
    <source>
        <dbReference type="ARBA" id="ARBA00023136"/>
    </source>
</evidence>
<feature type="transmembrane region" description="Helical" evidence="6">
    <location>
        <begin position="126"/>
        <end position="147"/>
    </location>
</feature>
<feature type="transmembrane region" description="Helical" evidence="6">
    <location>
        <begin position="95"/>
        <end position="114"/>
    </location>
</feature>
<sequence>MPYTFQDSLNDPSVGPMVLASLVTVPLCIITTILRSVATKSSNRKFGWDNVFAVLALVAFLVYAISPLAGVAAAGGLDEHEMAVLSAQLSYVVTPFFYINQLFARGSLFVFYYYVFWSDPSFVKWLYMLAVIHVCWFITFFFMVLFLCNPVSKWWDVDGTEPGWCIDGNTFLVAAETINSSLDFAMIALAVAMLKKLQTKAYLKTKLAFIFLVGGFSGVIGFVKIGIVFYAANTNGRE</sequence>
<protein>
    <recommendedName>
        <fullName evidence="7">Rhodopsin domain-containing protein</fullName>
    </recommendedName>
</protein>
<dbReference type="PANTHER" id="PTHR33048:SF47">
    <property type="entry name" value="INTEGRAL MEMBRANE PROTEIN-RELATED"/>
    <property type="match status" value="1"/>
</dbReference>
<evidence type="ECO:0000256" key="1">
    <source>
        <dbReference type="ARBA" id="ARBA00004141"/>
    </source>
</evidence>
<feature type="transmembrane region" description="Helical" evidence="6">
    <location>
        <begin position="17"/>
        <end position="38"/>
    </location>
</feature>
<reference evidence="8 9" key="1">
    <citation type="journal article" date="2014" name="BMC Genomics">
        <title>Comparative genome sequencing reveals chemotype-specific gene clusters in the toxigenic black mold Stachybotrys.</title>
        <authorList>
            <person name="Semeiks J."/>
            <person name="Borek D."/>
            <person name="Otwinowski Z."/>
            <person name="Grishin N.V."/>
        </authorList>
    </citation>
    <scope>NUCLEOTIDE SEQUENCE [LARGE SCALE GENOMIC DNA]</scope>
    <source>
        <strain evidence="9">CBS 109288 / IBT 7711</strain>
    </source>
</reference>